<proteinExistence type="predicted"/>
<dbReference type="EMBL" id="CAMXCS010000001">
    <property type="protein sequence ID" value="CAI3935212.1"/>
    <property type="molecule type" value="Genomic_DNA"/>
</dbReference>
<gene>
    <name evidence="2" type="ORF">R53529_LOCUS772</name>
    <name evidence="1" type="ORF">R53530_LOCUS329</name>
</gene>
<name>A0A9W4TLF0_9PROT</name>
<protein>
    <submittedName>
        <fullName evidence="1">Uncharacterized protein</fullName>
    </submittedName>
</protein>
<evidence type="ECO:0000313" key="4">
    <source>
        <dbReference type="Proteomes" id="UP001154259"/>
    </source>
</evidence>
<dbReference type="Proteomes" id="UP001154259">
    <property type="component" value="Unassembled WGS sequence"/>
</dbReference>
<evidence type="ECO:0000313" key="1">
    <source>
        <dbReference type="EMBL" id="CAI3925746.1"/>
    </source>
</evidence>
<evidence type="ECO:0000313" key="3">
    <source>
        <dbReference type="Proteomes" id="UP001154255"/>
    </source>
</evidence>
<evidence type="ECO:0000313" key="2">
    <source>
        <dbReference type="EMBL" id="CAI3935212.1"/>
    </source>
</evidence>
<reference evidence="1" key="1">
    <citation type="submission" date="2022-10" db="EMBL/GenBank/DDBJ databases">
        <authorList>
            <person name="Botero Cardona J."/>
        </authorList>
    </citation>
    <scope>NUCLEOTIDE SEQUENCE</scope>
    <source>
        <strain evidence="1">LMG 31819</strain>
        <strain evidence="2">R-53529</strain>
    </source>
</reference>
<sequence length="183" mass="21689">MFDLIMSPPTIRNHIDTNHNTTVFGEIYFQLDQDAFFPDKHWDDFIIILLNEWIQKAIACFHGSKVRCIFMEGSCHYVMTSQNNLFLIGFFINNKQKYRINLEQIAFLKILKEKANLAIRTLFEKKIITPETIELHKNFNLFAKKFIKRHLKLFKHNSTFWGQTNNLSQYSASEFAVIFLAYP</sequence>
<dbReference type="AlphaFoldDB" id="A0A9W4TLF0"/>
<organism evidence="1 3">
    <name type="scientific">Commensalibacter communis</name>
    <dbReference type="NCBI Taxonomy" id="2972786"/>
    <lineage>
        <taxon>Bacteria</taxon>
        <taxon>Pseudomonadati</taxon>
        <taxon>Pseudomonadota</taxon>
        <taxon>Alphaproteobacteria</taxon>
        <taxon>Acetobacterales</taxon>
        <taxon>Acetobacteraceae</taxon>
    </lineage>
</organism>
<dbReference type="Proteomes" id="UP001154255">
    <property type="component" value="Unassembled WGS sequence"/>
</dbReference>
<dbReference type="EMBL" id="CAMXCM010000001">
    <property type="protein sequence ID" value="CAI3925746.1"/>
    <property type="molecule type" value="Genomic_DNA"/>
</dbReference>
<accession>A0A9W4TLF0</accession>
<comment type="caution">
    <text evidence="1">The sequence shown here is derived from an EMBL/GenBank/DDBJ whole genome shotgun (WGS) entry which is preliminary data.</text>
</comment>
<dbReference type="RefSeq" id="WP_271789202.1">
    <property type="nucleotide sequence ID" value="NZ_CAMXCM010000001.1"/>
</dbReference>
<keyword evidence="4" id="KW-1185">Reference proteome</keyword>